<protein>
    <submittedName>
        <fullName evidence="1">Uncharacterized protein</fullName>
    </submittedName>
</protein>
<dbReference type="EMBL" id="JAGMUV010000003">
    <property type="protein sequence ID" value="KAH7165403.1"/>
    <property type="molecule type" value="Genomic_DNA"/>
</dbReference>
<evidence type="ECO:0000313" key="2">
    <source>
        <dbReference type="Proteomes" id="UP000738349"/>
    </source>
</evidence>
<reference evidence="1" key="1">
    <citation type="journal article" date="2021" name="Nat. Commun.">
        <title>Genetic determinants of endophytism in the Arabidopsis root mycobiome.</title>
        <authorList>
            <person name="Mesny F."/>
            <person name="Miyauchi S."/>
            <person name="Thiergart T."/>
            <person name="Pickel B."/>
            <person name="Atanasova L."/>
            <person name="Karlsson M."/>
            <person name="Huettel B."/>
            <person name="Barry K.W."/>
            <person name="Haridas S."/>
            <person name="Chen C."/>
            <person name="Bauer D."/>
            <person name="Andreopoulos W."/>
            <person name="Pangilinan J."/>
            <person name="LaButti K."/>
            <person name="Riley R."/>
            <person name="Lipzen A."/>
            <person name="Clum A."/>
            <person name="Drula E."/>
            <person name="Henrissat B."/>
            <person name="Kohler A."/>
            <person name="Grigoriev I.V."/>
            <person name="Martin F.M."/>
            <person name="Hacquard S."/>
        </authorList>
    </citation>
    <scope>NUCLEOTIDE SEQUENCE</scope>
    <source>
        <strain evidence="1">MPI-CAGE-AT-0147</strain>
    </source>
</reference>
<dbReference type="AlphaFoldDB" id="A0A9P9FJP0"/>
<dbReference type="Proteomes" id="UP000738349">
    <property type="component" value="Unassembled WGS sequence"/>
</dbReference>
<name>A0A9P9FJP0_9HYPO</name>
<gene>
    <name evidence="1" type="ORF">EDB81DRAFT_251701</name>
</gene>
<evidence type="ECO:0000313" key="1">
    <source>
        <dbReference type="EMBL" id="KAH7165403.1"/>
    </source>
</evidence>
<sequence length="199" mass="21952">MIITPCGPMSTIRLAQATCRVTGLRTYMGFGLWLLSLCKRAGSSSSSRNQSETRTWQKDARVLSRSDDDRFRSDWPWRCHEMCSCRLQPRVFAVKMTTAMHGASILAGRISKRRSLCQRTAFSMDTSKRGPFAPSRRSSSRVSQLCNRAGIPGGALGRVAGPVCLNPSGLVRETGYMGSATPTAVVLLPRSLMPMFRSR</sequence>
<organism evidence="1 2">
    <name type="scientific">Dactylonectria macrodidyma</name>
    <dbReference type="NCBI Taxonomy" id="307937"/>
    <lineage>
        <taxon>Eukaryota</taxon>
        <taxon>Fungi</taxon>
        <taxon>Dikarya</taxon>
        <taxon>Ascomycota</taxon>
        <taxon>Pezizomycotina</taxon>
        <taxon>Sordariomycetes</taxon>
        <taxon>Hypocreomycetidae</taxon>
        <taxon>Hypocreales</taxon>
        <taxon>Nectriaceae</taxon>
        <taxon>Dactylonectria</taxon>
    </lineage>
</organism>
<accession>A0A9P9FJP0</accession>
<comment type="caution">
    <text evidence="1">The sequence shown here is derived from an EMBL/GenBank/DDBJ whole genome shotgun (WGS) entry which is preliminary data.</text>
</comment>
<keyword evidence="2" id="KW-1185">Reference proteome</keyword>
<proteinExistence type="predicted"/>